<accession>A0ABP0UBB7</accession>
<name>A0ABP0UBB7_9BRYO</name>
<reference evidence="1" key="1">
    <citation type="submission" date="2024-02" db="EMBL/GenBank/DDBJ databases">
        <authorList>
            <consortium name="ELIXIR-Norway"/>
            <consortium name="Elixir Norway"/>
        </authorList>
    </citation>
    <scope>NUCLEOTIDE SEQUENCE</scope>
</reference>
<evidence type="ECO:0000313" key="1">
    <source>
        <dbReference type="EMBL" id="CAK9216749.1"/>
    </source>
</evidence>
<evidence type="ECO:0000313" key="2">
    <source>
        <dbReference type="Proteomes" id="UP001497512"/>
    </source>
</evidence>
<dbReference type="Proteomes" id="UP001497512">
    <property type="component" value="Chromosome 2"/>
</dbReference>
<proteinExistence type="predicted"/>
<sequence length="68" mass="7738">MAPKSRVNSYYCELCDMTLVPGANLEEHKVGAIDRSLLEAYGKMTRCQLQMFREDSKVGRCKQKLPAK</sequence>
<protein>
    <submittedName>
        <fullName evidence="1">Uncharacterized protein</fullName>
    </submittedName>
</protein>
<gene>
    <name evidence="1" type="ORF">CSSPTR1EN2_LOCUS13626</name>
</gene>
<organism evidence="1 2">
    <name type="scientific">Sphagnum troendelagicum</name>
    <dbReference type="NCBI Taxonomy" id="128251"/>
    <lineage>
        <taxon>Eukaryota</taxon>
        <taxon>Viridiplantae</taxon>
        <taxon>Streptophyta</taxon>
        <taxon>Embryophyta</taxon>
        <taxon>Bryophyta</taxon>
        <taxon>Sphagnophytina</taxon>
        <taxon>Sphagnopsida</taxon>
        <taxon>Sphagnales</taxon>
        <taxon>Sphagnaceae</taxon>
        <taxon>Sphagnum</taxon>
    </lineage>
</organism>
<dbReference type="EMBL" id="OZ019894">
    <property type="protein sequence ID" value="CAK9216749.1"/>
    <property type="molecule type" value="Genomic_DNA"/>
</dbReference>
<keyword evidence="2" id="KW-1185">Reference proteome</keyword>